<evidence type="ECO:0000313" key="2">
    <source>
        <dbReference type="EMBL" id="BDZ46620.1"/>
    </source>
</evidence>
<feature type="transmembrane region" description="Helical" evidence="1">
    <location>
        <begin position="46"/>
        <end position="67"/>
    </location>
</feature>
<keyword evidence="3" id="KW-1185">Reference proteome</keyword>
<keyword evidence="1" id="KW-1133">Transmembrane helix</keyword>
<evidence type="ECO:0000256" key="1">
    <source>
        <dbReference type="SAM" id="Phobius"/>
    </source>
</evidence>
<dbReference type="Proteomes" id="UP001321498">
    <property type="component" value="Chromosome"/>
</dbReference>
<proteinExistence type="predicted"/>
<dbReference type="EMBL" id="AP027731">
    <property type="protein sequence ID" value="BDZ46620.1"/>
    <property type="molecule type" value="Genomic_DNA"/>
</dbReference>
<evidence type="ECO:0000313" key="3">
    <source>
        <dbReference type="Proteomes" id="UP001321498"/>
    </source>
</evidence>
<organism evidence="2 3">
    <name type="scientific">Naasia aerilata</name>
    <dbReference type="NCBI Taxonomy" id="1162966"/>
    <lineage>
        <taxon>Bacteria</taxon>
        <taxon>Bacillati</taxon>
        <taxon>Actinomycetota</taxon>
        <taxon>Actinomycetes</taxon>
        <taxon>Micrococcales</taxon>
        <taxon>Microbacteriaceae</taxon>
        <taxon>Naasia</taxon>
    </lineage>
</organism>
<keyword evidence="1" id="KW-0472">Membrane</keyword>
<name>A0ABM8GE80_9MICO</name>
<feature type="transmembrane region" description="Helical" evidence="1">
    <location>
        <begin position="79"/>
        <end position="101"/>
    </location>
</feature>
<gene>
    <name evidence="2" type="ORF">GCM10025866_25290</name>
</gene>
<dbReference type="InterPro" id="IPR018729">
    <property type="entry name" value="DUF2269_transmembrane"/>
</dbReference>
<dbReference type="RefSeq" id="WP_286276651.1">
    <property type="nucleotide sequence ID" value="NZ_AP027731.1"/>
</dbReference>
<reference evidence="3" key="1">
    <citation type="journal article" date="2019" name="Int. J. Syst. Evol. Microbiol.">
        <title>The Global Catalogue of Microorganisms (GCM) 10K type strain sequencing project: providing services to taxonomists for standard genome sequencing and annotation.</title>
        <authorList>
            <consortium name="The Broad Institute Genomics Platform"/>
            <consortium name="The Broad Institute Genome Sequencing Center for Infectious Disease"/>
            <person name="Wu L."/>
            <person name="Ma J."/>
        </authorList>
    </citation>
    <scope>NUCLEOTIDE SEQUENCE [LARGE SCALE GENOMIC DNA]</scope>
    <source>
        <strain evidence="3">NBRC 108725</strain>
    </source>
</reference>
<sequence>MATVLNVLHVVGAVFLAGPMAILPMSAMRALRTGERGQVATLARSTFVFSLLSILVVFLGFGLLGVADERFHLSIGTPWILGSLILYAIALLVNLFVVVPAMRSAAEGDASVATRPLYGRIAGGSGVSALLLVAVVVLMVWKP</sequence>
<dbReference type="Pfam" id="PF10027">
    <property type="entry name" value="DUF2269"/>
    <property type="match status" value="1"/>
</dbReference>
<accession>A0ABM8GE80</accession>
<evidence type="ECO:0008006" key="4">
    <source>
        <dbReference type="Google" id="ProtNLM"/>
    </source>
</evidence>
<feature type="transmembrane region" description="Helical" evidence="1">
    <location>
        <begin position="6"/>
        <end position="25"/>
    </location>
</feature>
<protein>
    <recommendedName>
        <fullName evidence="4">DUF2269 family protein</fullName>
    </recommendedName>
</protein>
<feature type="transmembrane region" description="Helical" evidence="1">
    <location>
        <begin position="121"/>
        <end position="141"/>
    </location>
</feature>
<keyword evidence="1" id="KW-0812">Transmembrane</keyword>